<gene>
    <name evidence="2" type="ORF">SAMN05421742_10971</name>
</gene>
<reference evidence="3" key="1">
    <citation type="submission" date="2016-10" db="EMBL/GenBank/DDBJ databases">
        <authorList>
            <person name="Varghese N."/>
            <person name="Submissions S."/>
        </authorList>
    </citation>
    <scope>NUCLEOTIDE SEQUENCE [LARGE SCALE GENOMIC DNA]</scope>
    <source>
        <strain evidence="3">930I</strain>
    </source>
</reference>
<keyword evidence="3" id="KW-1185">Reference proteome</keyword>
<dbReference type="RefSeq" id="WP_092620836.1">
    <property type="nucleotide sequence ID" value="NZ_FNCV01000009.1"/>
</dbReference>
<evidence type="ECO:0000313" key="3">
    <source>
        <dbReference type="Proteomes" id="UP000217076"/>
    </source>
</evidence>
<organism evidence="2 3">
    <name type="scientific">Roseospirillum parvum</name>
    <dbReference type="NCBI Taxonomy" id="83401"/>
    <lineage>
        <taxon>Bacteria</taxon>
        <taxon>Pseudomonadati</taxon>
        <taxon>Pseudomonadota</taxon>
        <taxon>Alphaproteobacteria</taxon>
        <taxon>Rhodospirillales</taxon>
        <taxon>Rhodospirillaceae</taxon>
        <taxon>Roseospirillum</taxon>
    </lineage>
</organism>
<name>A0A1G8E8N2_9PROT</name>
<dbReference type="AlphaFoldDB" id="A0A1G8E8N2"/>
<proteinExistence type="predicted"/>
<dbReference type="OrthoDB" id="9798071at2"/>
<dbReference type="Pfam" id="PF07750">
    <property type="entry name" value="GcrA"/>
    <property type="match status" value="1"/>
</dbReference>
<accession>A0A1G8E8N2</accession>
<dbReference type="STRING" id="83401.SAMN05421742_10971"/>
<sequence>MVWNDERIEELKRLWAEGLTTGEIGKQLGVSKNAVVGKAHRLGLKGRPSPIKRVKTPGKAAAEPEPRIHSMVDLSHNTCRWPIGDPKEPGFHFCGKPTLPGKPYCAEHAAIAYVSGGKNRDDSAA</sequence>
<protein>
    <submittedName>
        <fullName evidence="2">GcrA cell cycle regulator</fullName>
    </submittedName>
</protein>
<feature type="region of interest" description="Disordered" evidence="1">
    <location>
        <begin position="45"/>
        <end position="64"/>
    </location>
</feature>
<dbReference type="InterPro" id="IPR011681">
    <property type="entry name" value="GcrA"/>
</dbReference>
<evidence type="ECO:0000313" key="2">
    <source>
        <dbReference type="EMBL" id="SDH66286.1"/>
    </source>
</evidence>
<dbReference type="Proteomes" id="UP000217076">
    <property type="component" value="Unassembled WGS sequence"/>
</dbReference>
<evidence type="ECO:0000256" key="1">
    <source>
        <dbReference type="SAM" id="MobiDB-lite"/>
    </source>
</evidence>
<dbReference type="Gene3D" id="1.10.10.60">
    <property type="entry name" value="Homeodomain-like"/>
    <property type="match status" value="1"/>
</dbReference>
<dbReference type="EMBL" id="FNCV01000009">
    <property type="protein sequence ID" value="SDH66286.1"/>
    <property type="molecule type" value="Genomic_DNA"/>
</dbReference>
<feature type="compositionally biased region" description="Basic residues" evidence="1">
    <location>
        <begin position="45"/>
        <end position="56"/>
    </location>
</feature>